<dbReference type="InterPro" id="IPR039804">
    <property type="entry name" value="RING-CH-C4HC3_LTN1"/>
</dbReference>
<dbReference type="GO" id="GO:1990112">
    <property type="term" value="C:RQC complex"/>
    <property type="evidence" value="ECO:0007669"/>
    <property type="project" value="InterPro"/>
</dbReference>
<dbReference type="PROSITE" id="PS50089">
    <property type="entry name" value="ZF_RING_2"/>
    <property type="match status" value="1"/>
</dbReference>
<dbReference type="PANTHER" id="PTHR12389:SF0">
    <property type="entry name" value="E3 UBIQUITIN-PROTEIN LIGASE LISTERIN"/>
    <property type="match status" value="1"/>
</dbReference>
<dbReference type="CDD" id="cd16491">
    <property type="entry name" value="RING-CH-C4HC3_LTN1"/>
    <property type="match status" value="1"/>
</dbReference>
<dbReference type="InterPro" id="IPR054478">
    <property type="entry name" value="LTN1_UBC"/>
</dbReference>
<evidence type="ECO:0000256" key="4">
    <source>
        <dbReference type="ARBA" id="ARBA00007997"/>
    </source>
</evidence>
<evidence type="ECO:0000313" key="18">
    <source>
        <dbReference type="EMBL" id="KAJ6216524.1"/>
    </source>
</evidence>
<dbReference type="OMA" id="LELIESW"/>
<evidence type="ECO:0000256" key="6">
    <source>
        <dbReference type="ARBA" id="ARBA00017157"/>
    </source>
</evidence>
<keyword evidence="11 15" id="KW-0863">Zinc-finger</keyword>
<evidence type="ECO:0000256" key="2">
    <source>
        <dbReference type="ARBA" id="ARBA00004514"/>
    </source>
</evidence>
<feature type="domain" description="RING-type" evidence="17">
    <location>
        <begin position="2102"/>
        <end position="2149"/>
    </location>
</feature>
<evidence type="ECO:0000259" key="17">
    <source>
        <dbReference type="PROSITE" id="PS50089"/>
    </source>
</evidence>
<feature type="compositionally biased region" description="Basic and acidic residues" evidence="16">
    <location>
        <begin position="309"/>
        <end position="319"/>
    </location>
</feature>
<dbReference type="GO" id="GO:1990116">
    <property type="term" value="P:ribosome-associated ubiquitin-dependent protein catabolic process"/>
    <property type="evidence" value="ECO:0007669"/>
    <property type="project" value="InterPro"/>
</dbReference>
<evidence type="ECO:0000256" key="14">
    <source>
        <dbReference type="ARBA" id="ARBA00032366"/>
    </source>
</evidence>
<evidence type="ECO:0000256" key="5">
    <source>
        <dbReference type="ARBA" id="ARBA00012483"/>
    </source>
</evidence>
<dbReference type="Pfam" id="PF23009">
    <property type="entry name" value="UBC_like"/>
    <property type="match status" value="1"/>
</dbReference>
<dbReference type="Pfam" id="PF22958">
    <property type="entry name" value="Ltn1_1st"/>
    <property type="match status" value="2"/>
</dbReference>
<comment type="similarity">
    <text evidence="4">Belongs to the LTN1 family.</text>
</comment>
<dbReference type="Pfam" id="PF22999">
    <property type="entry name" value="LTN1_E3_ligase_6th"/>
    <property type="match status" value="1"/>
</dbReference>
<protein>
    <recommendedName>
        <fullName evidence="6">E3 ubiquitin-protein ligase listerin</fullName>
        <ecNumber evidence="5">2.3.2.27</ecNumber>
    </recommendedName>
    <alternativeName>
        <fullName evidence="14">RING-type E3 ubiquitin transferase listerin</fullName>
    </alternativeName>
</protein>
<comment type="catalytic activity">
    <reaction evidence="1">
        <text>S-ubiquitinyl-[E2 ubiquitin-conjugating enzyme]-L-cysteine + [acceptor protein]-L-lysine = [E2 ubiquitin-conjugating enzyme]-L-cysteine + N(6)-ubiquitinyl-[acceptor protein]-L-lysine.</text>
        <dbReference type="EC" id="2.3.2.27"/>
    </reaction>
</comment>
<keyword evidence="12" id="KW-0833">Ubl conjugation pathway</keyword>
<keyword evidence="7" id="KW-0963">Cytoplasm</keyword>
<dbReference type="SUPFAM" id="SSF57850">
    <property type="entry name" value="RING/U-box"/>
    <property type="match status" value="1"/>
</dbReference>
<accession>A0A9Q0LZY0</accession>
<comment type="pathway">
    <text evidence="3">Protein modification; protein ubiquitination.</text>
</comment>
<evidence type="ECO:0000256" key="16">
    <source>
        <dbReference type="SAM" id="MobiDB-lite"/>
    </source>
</evidence>
<name>A0A9Q0LZY0_BLOTA</name>
<dbReference type="Gene3D" id="3.30.40.10">
    <property type="entry name" value="Zinc/RING finger domain, C3HC4 (zinc finger)"/>
    <property type="match status" value="1"/>
</dbReference>
<evidence type="ECO:0000256" key="1">
    <source>
        <dbReference type="ARBA" id="ARBA00000900"/>
    </source>
</evidence>
<gene>
    <name evidence="18" type="ORF">RDWZM_007681</name>
</gene>
<keyword evidence="10" id="KW-0677">Repeat</keyword>
<evidence type="ECO:0000256" key="9">
    <source>
        <dbReference type="ARBA" id="ARBA00022723"/>
    </source>
</evidence>
<evidence type="ECO:0000256" key="8">
    <source>
        <dbReference type="ARBA" id="ARBA00022679"/>
    </source>
</evidence>
<dbReference type="GO" id="GO:0008270">
    <property type="term" value="F:zinc ion binding"/>
    <property type="evidence" value="ECO:0007669"/>
    <property type="project" value="UniProtKB-KW"/>
</dbReference>
<dbReference type="GO" id="GO:0043023">
    <property type="term" value="F:ribosomal large subunit binding"/>
    <property type="evidence" value="ECO:0007669"/>
    <property type="project" value="TreeGrafter"/>
</dbReference>
<dbReference type="InterPro" id="IPR054476">
    <property type="entry name" value="Ltn1_N"/>
</dbReference>
<keyword evidence="8" id="KW-0808">Transferase</keyword>
<evidence type="ECO:0000256" key="11">
    <source>
        <dbReference type="ARBA" id="ARBA00022771"/>
    </source>
</evidence>
<dbReference type="EC" id="2.3.2.27" evidence="5"/>
<dbReference type="GO" id="GO:0005829">
    <property type="term" value="C:cytosol"/>
    <property type="evidence" value="ECO:0007669"/>
    <property type="project" value="UniProtKB-SubCell"/>
</dbReference>
<organism evidence="18 19">
    <name type="scientific">Blomia tropicalis</name>
    <name type="common">Mite</name>
    <dbReference type="NCBI Taxonomy" id="40697"/>
    <lineage>
        <taxon>Eukaryota</taxon>
        <taxon>Metazoa</taxon>
        <taxon>Ecdysozoa</taxon>
        <taxon>Arthropoda</taxon>
        <taxon>Chelicerata</taxon>
        <taxon>Arachnida</taxon>
        <taxon>Acari</taxon>
        <taxon>Acariformes</taxon>
        <taxon>Sarcoptiformes</taxon>
        <taxon>Astigmata</taxon>
        <taxon>Glycyphagoidea</taxon>
        <taxon>Echimyopodidae</taxon>
        <taxon>Blomia</taxon>
    </lineage>
</organism>
<evidence type="ECO:0000256" key="7">
    <source>
        <dbReference type="ARBA" id="ARBA00022490"/>
    </source>
</evidence>
<dbReference type="EMBL" id="JAPWDV010000003">
    <property type="protein sequence ID" value="KAJ6216524.1"/>
    <property type="molecule type" value="Genomic_DNA"/>
</dbReference>
<proteinExistence type="inferred from homology"/>
<comment type="subcellular location">
    <subcellularLocation>
        <location evidence="2">Cytoplasm</location>
        <location evidence="2">Cytosol</location>
    </subcellularLocation>
</comment>
<evidence type="ECO:0000256" key="12">
    <source>
        <dbReference type="ARBA" id="ARBA00022786"/>
    </source>
</evidence>
<dbReference type="GO" id="GO:0072344">
    <property type="term" value="P:rescue of stalled ribosome"/>
    <property type="evidence" value="ECO:0007669"/>
    <property type="project" value="TreeGrafter"/>
</dbReference>
<comment type="caution">
    <text evidence="18">The sequence shown here is derived from an EMBL/GenBank/DDBJ whole genome shotgun (WGS) entry which is preliminary data.</text>
</comment>
<feature type="region of interest" description="Disordered" evidence="16">
    <location>
        <begin position="309"/>
        <end position="350"/>
    </location>
</feature>
<dbReference type="GO" id="GO:0061630">
    <property type="term" value="F:ubiquitin protein ligase activity"/>
    <property type="evidence" value="ECO:0007669"/>
    <property type="project" value="UniProtKB-EC"/>
</dbReference>
<evidence type="ECO:0000313" key="19">
    <source>
        <dbReference type="Proteomes" id="UP001142055"/>
    </source>
</evidence>
<dbReference type="InterPro" id="IPR054477">
    <property type="entry name" value="LTN1_E3_ligase_6th"/>
</dbReference>
<feature type="compositionally biased region" description="Basic and acidic residues" evidence="16">
    <location>
        <begin position="337"/>
        <end position="347"/>
    </location>
</feature>
<keyword evidence="13" id="KW-0862">Zinc</keyword>
<evidence type="ECO:0000256" key="3">
    <source>
        <dbReference type="ARBA" id="ARBA00004906"/>
    </source>
</evidence>
<evidence type="ECO:0000256" key="13">
    <source>
        <dbReference type="ARBA" id="ARBA00022833"/>
    </source>
</evidence>
<dbReference type="InterPro" id="IPR001841">
    <property type="entry name" value="Znf_RING"/>
</dbReference>
<dbReference type="Proteomes" id="UP001142055">
    <property type="component" value="Chromosome 3"/>
</dbReference>
<reference evidence="18" key="1">
    <citation type="submission" date="2022-12" db="EMBL/GenBank/DDBJ databases">
        <title>Genome assemblies of Blomia tropicalis.</title>
        <authorList>
            <person name="Cui Y."/>
        </authorList>
    </citation>
    <scope>NUCLEOTIDE SEQUENCE</scope>
    <source>
        <tissue evidence="18">Adult mites</tissue>
    </source>
</reference>
<evidence type="ECO:0000256" key="15">
    <source>
        <dbReference type="PROSITE-ProRule" id="PRU00175"/>
    </source>
</evidence>
<dbReference type="PANTHER" id="PTHR12389">
    <property type="entry name" value="ZINC FINGER PROTEIN 294"/>
    <property type="match status" value="1"/>
</dbReference>
<evidence type="ECO:0000256" key="10">
    <source>
        <dbReference type="ARBA" id="ARBA00022737"/>
    </source>
</evidence>
<sequence length="2153" mass="252171">MSNANQRTKGNTKPSNSERAARLLTTNQVLSFSQASQQLSNVYSPASVSTETDAFKYDIDSDFKVIFKHLTKKDINTKLKALQDFTVLCDKKEPNELSGIASFWYRIYRKLTNVIDWRIRQEVHNAHFNFISKFDCDLIKNEIFKLASSVQGETEANSTEVSFQNLVTMPAIMWTSCYDAYAQAAECSKKAFEYLFSTENGRIEFILCNYETILNYCIYCIFDQIPIKLFYSNSLPPDSVKVFEEHILVTSLRGLSTLINELLCFHLNPVNDSNDELKNRVFTCLENIFIRLNAEFGINKFVYENENNTKHPNTDHGDENVNSDETFLSKKEKKKLKKEEKTKENAKKHEKGSKSQCKFWTYQSLNNNSIRVSLFHALNSIVRLTTTMYENSQLNESSIYSQLSTKNHLWFKFYRNNLFETTFKSLVNPNPEIKGISWLLGTHILSYSNLYNPWSWLNQVKFLQEILVPFISNGLRTVGGIIDFGLFNIGLQEYRFLYPEFFAKKYPHLSGLQLTTDNYSELDVLANVKLIIIFAQAFDHSQQQVSLEIYRTLLYSFNDAFARVILPKDADLLVELFFNLIYQIIMECFRSFSVLESKLNGIFDELFQTHLYGFIVKSFESNNRDLLIGSQIYLNLLLLVNNSAEFFKSFQDNKSLDDNEFVHVTNLLKFNVHKLYSSLFLLINKELDSYIDSDTNILFGRQSKFDLKCLLHFMNDSILYRLDGYFSSEYYYIKNNTNYEKNSLKLLHASNNVVNSSRKVNFGTIESKKVDDDNDDNQMDITKWWVNLEQQLSFSFKLNNINYKPLTTKTSEIYLLAEYGQLFDDVSVVLLKLILLFDKQLDKVASNQLELNEELFLIVLHIQHFLRFFNSQQLSTIFSKLLGNSKSSLSNFVETFVNKWIDVMYKYCCNLETREQFRLPMILGYKMIDLVLICLATEEESTRFNVIQLLLSQIKPFGYCLLLSHLNRPLPVSSRYSLTLKECGKYFNNSHELVETMTFKQIEVLFENSKFKNMDSDILMKTKVEPFLLPFPLLCCKIYSFLFERPQLLNQMKNFENTLIDFAKLFFEQMFTMKTLQDSCQKVLAKNAIAFWSFTLEELSKVFPKYEKSFESLVTDLSNTVIEIIVKRKLWNYTNYETINIEIKQFLDCLVQIFQNILPKLDSEDFNKTQKQFEFIQANFNRRIYQNVQPFSNDNIFGLIYELERDVSSRHKLFSIYDIFIGTDSNIQTLENLNDTNQFHSLLEEKFILFEQSLYNTFFQASIVNHLLNKVYLNPNYKEHCQFDLSSSLHLNDTNQVVSTIRSILFNMYQFDRYLNLCFYQKSDNIKHFQLKNVFNNLRNEIESIISTLKIEAKKENNLLIRLICFLIQLDDKDLYSFSYTDYILNNFFPNSNWMELLNHIGLQSKLETSRLNCILMAHTKNVTKLNEILSQTLRKFESAAISESYNELAENETTVSEQKERTLFDWSKLPIEDVYQSLLIAAFGFYRLRQFKANEQTKEIGELEERLLNFLTLLTWGKLEKLFEPNIPQFSNPKYQTCLLISRLITDAVQCLDGTAMSEHFGMFLAILKLWVQTMYTSLPEPIENDKAQQLNVLLMSSEMLDTFYVFGQTSSNMSSENDSQLELIESWRNFLAFDSFNMLLPLFVVLNNSPNRNFVEAIQQKRLIQIMDYVDIECLKDISSLELNQYLLMYPEEKLKSKISLETMLNRFIENAHLSESKHFNNRSKATTFKLTPSNPYYEYLLNYASPLLLHCDQNWSLGAFQILSIMLHDLPWAQKSVQRKRTPEDDGSLLLSGIDSALLNEQDIRLCPPEKLSKLLEKLDQVTEYVLADYEFGQSVMIDPNSDVYNYTFAYLLVWLLYLHLMDPFPVDDSSEARADLVAFLIEQNLHGRLFDNLFHLMLNLEEHEETNSGQTENISQFLEKISDLKDVQNLRVLIGEQNSYSLSKLALCVYYQILQNLPNLLRSWFGNLKPQQKEIIDDFTIRNFSGLLIEKELNNFKLTDREKFGNIVIRTSKKVNEITAVYSLREISFGIRFNFKNNYPLTAVGIECFNRSGVSEDRCRKWIHRLTTFFTKQNYSILNGIILLRPNMDKFFEDIEECMICLFVLYGATSDLPRFKCPQCRKKFHWACIRKWFQTNSSSSCPQCKFEFH</sequence>
<keyword evidence="9" id="KW-0479">Metal-binding</keyword>
<dbReference type="InterPro" id="IPR039795">
    <property type="entry name" value="LTN1/Rkr1"/>
</dbReference>
<dbReference type="InterPro" id="IPR013083">
    <property type="entry name" value="Znf_RING/FYVE/PHD"/>
</dbReference>
<keyword evidence="19" id="KW-1185">Reference proteome</keyword>
<dbReference type="Pfam" id="PF13639">
    <property type="entry name" value="zf-RING_2"/>
    <property type="match status" value="1"/>
</dbReference>